<reference evidence="10" key="2">
    <citation type="submission" date="2025-04" db="UniProtKB">
        <authorList>
            <consortium name="RefSeq"/>
        </authorList>
    </citation>
    <scope>IDENTIFICATION</scope>
</reference>
<evidence type="ECO:0000313" key="8">
    <source>
        <dbReference type="EnsemblMetazoa" id="XP_016987629.1"/>
    </source>
</evidence>
<gene>
    <name evidence="10" type="primary">LOC108050447</name>
    <name evidence="8" type="synonym">108050447</name>
</gene>
<dbReference type="EnsemblMetazoa" id="XM_017132140.1">
    <property type="protein sequence ID" value="XP_016987629.1"/>
    <property type="gene ID" value="LOC108050447"/>
</dbReference>
<dbReference type="InterPro" id="IPR050627">
    <property type="entry name" value="Nitroreductase/BluB"/>
</dbReference>
<evidence type="ECO:0000256" key="5">
    <source>
        <dbReference type="ARBA" id="ARBA00023002"/>
    </source>
</evidence>
<comment type="cofactor">
    <cofactor evidence="1">
        <name>FMN</name>
        <dbReference type="ChEBI" id="CHEBI:58210"/>
    </cofactor>
</comment>
<comment type="similarity">
    <text evidence="2">Belongs to the nitroreductase family.</text>
</comment>
<protein>
    <submittedName>
        <fullName evidence="10">Iodotyrosine deiodinase 1-like isoform X1</fullName>
    </submittedName>
</protein>
<evidence type="ECO:0000256" key="6">
    <source>
        <dbReference type="SAM" id="Phobius"/>
    </source>
</evidence>
<evidence type="ECO:0000256" key="2">
    <source>
        <dbReference type="ARBA" id="ARBA00007118"/>
    </source>
</evidence>
<dbReference type="AlphaFoldDB" id="A0A6P4FEJ2"/>
<evidence type="ECO:0000256" key="3">
    <source>
        <dbReference type="ARBA" id="ARBA00022630"/>
    </source>
</evidence>
<dbReference type="GO" id="GO:0032553">
    <property type="term" value="F:ribonucleotide binding"/>
    <property type="evidence" value="ECO:0007669"/>
    <property type="project" value="UniProtKB-ARBA"/>
</dbReference>
<keyword evidence="9" id="KW-1185">Reference proteome</keyword>
<keyword evidence="5" id="KW-0560">Oxidoreductase</keyword>
<dbReference type="Gene3D" id="3.40.109.10">
    <property type="entry name" value="NADH Oxidase"/>
    <property type="match status" value="1"/>
</dbReference>
<evidence type="ECO:0000256" key="1">
    <source>
        <dbReference type="ARBA" id="ARBA00001917"/>
    </source>
</evidence>
<keyword evidence="6" id="KW-0812">Transmembrane</keyword>
<dbReference type="CDD" id="cd02144">
    <property type="entry name" value="iodotyrosine_dehalogenase"/>
    <property type="match status" value="1"/>
</dbReference>
<accession>A0A6P4FEJ2</accession>
<keyword evidence="6" id="KW-1133">Transmembrane helix</keyword>
<keyword evidence="6" id="KW-0472">Membrane</keyword>
<dbReference type="GO" id="GO:0140616">
    <property type="term" value="F:iodotyrosine deiodinase activity"/>
    <property type="evidence" value="ECO:0007669"/>
    <property type="project" value="UniProtKB-ARBA"/>
</dbReference>
<organism evidence="10">
    <name type="scientific">Drosophila rhopaloa</name>
    <name type="common">Fruit fly</name>
    <dbReference type="NCBI Taxonomy" id="1041015"/>
    <lineage>
        <taxon>Eukaryota</taxon>
        <taxon>Metazoa</taxon>
        <taxon>Ecdysozoa</taxon>
        <taxon>Arthropoda</taxon>
        <taxon>Hexapoda</taxon>
        <taxon>Insecta</taxon>
        <taxon>Pterygota</taxon>
        <taxon>Neoptera</taxon>
        <taxon>Endopterygota</taxon>
        <taxon>Diptera</taxon>
        <taxon>Brachycera</taxon>
        <taxon>Muscomorpha</taxon>
        <taxon>Ephydroidea</taxon>
        <taxon>Drosophilidae</taxon>
        <taxon>Drosophila</taxon>
        <taxon>Sophophora</taxon>
    </lineage>
</organism>
<evidence type="ECO:0000259" key="7">
    <source>
        <dbReference type="Pfam" id="PF00881"/>
    </source>
</evidence>
<dbReference type="Proteomes" id="UP001652680">
    <property type="component" value="Unassembled WGS sequence"/>
</dbReference>
<dbReference type="InterPro" id="IPR000415">
    <property type="entry name" value="Nitroreductase-like"/>
</dbReference>
<dbReference type="OrthoDB" id="41362at2759"/>
<dbReference type="GO" id="GO:0006570">
    <property type="term" value="P:tyrosine metabolic process"/>
    <property type="evidence" value="ECO:0007669"/>
    <property type="project" value="TreeGrafter"/>
</dbReference>
<evidence type="ECO:0000256" key="4">
    <source>
        <dbReference type="ARBA" id="ARBA00022643"/>
    </source>
</evidence>
<dbReference type="Pfam" id="PF00881">
    <property type="entry name" value="Nitroreductase"/>
    <property type="match status" value="1"/>
</dbReference>
<dbReference type="PANTHER" id="PTHR23026:SF90">
    <property type="entry name" value="IODOTYROSINE DEIODINASE 1"/>
    <property type="match status" value="1"/>
</dbReference>
<evidence type="ECO:0000313" key="9">
    <source>
        <dbReference type="Proteomes" id="UP001652680"/>
    </source>
</evidence>
<dbReference type="GO" id="GO:0005886">
    <property type="term" value="C:plasma membrane"/>
    <property type="evidence" value="ECO:0007669"/>
    <property type="project" value="TreeGrafter"/>
</dbReference>
<dbReference type="RefSeq" id="XP_016987629.1">
    <property type="nucleotide sequence ID" value="XM_017132140.1"/>
</dbReference>
<dbReference type="InterPro" id="IPR029479">
    <property type="entry name" value="Nitroreductase"/>
</dbReference>
<feature type="domain" description="Nitroreductase" evidence="7">
    <location>
        <begin position="97"/>
        <end position="266"/>
    </location>
</feature>
<name>A0A6P4FEJ2_DRORH</name>
<keyword evidence="4" id="KW-0288">FMN</keyword>
<dbReference type="FunFam" id="3.40.109.10:FF:000004">
    <property type="entry name" value="Iodotyrosine deiodinase 1"/>
    <property type="match status" value="1"/>
</dbReference>
<reference evidence="9" key="1">
    <citation type="journal article" date="2021" name="Elife">
        <title>Highly contiguous assemblies of 101 drosophilid genomes.</title>
        <authorList>
            <person name="Kim B.Y."/>
            <person name="Wang J.R."/>
            <person name="Miller D.E."/>
            <person name="Barmina O."/>
            <person name="Delaney E."/>
            <person name="Thompson A."/>
            <person name="Comeault A.A."/>
            <person name="Peede D."/>
            <person name="D'Agostino E.R."/>
            <person name="Pelaez J."/>
            <person name="Aguilar J.M."/>
            <person name="Haji D."/>
            <person name="Matsunaga T."/>
            <person name="Armstrong E.E."/>
            <person name="Zych M."/>
            <person name="Ogawa Y."/>
            <person name="Stamenkovic-Radak M."/>
            <person name="Jelic M."/>
            <person name="Veselinovic M.S."/>
            <person name="Tanaskovic M."/>
            <person name="Eric P."/>
            <person name="Gao J.J."/>
            <person name="Katoh T.K."/>
            <person name="Toda M.J."/>
            <person name="Watabe H."/>
            <person name="Watada M."/>
            <person name="Davis J.S."/>
            <person name="Moyle L.C."/>
            <person name="Manoli G."/>
            <person name="Bertolini E."/>
            <person name="Kostal V."/>
            <person name="Hawley R.S."/>
            <person name="Takahashi A."/>
            <person name="Jones C.D."/>
            <person name="Price D.K."/>
            <person name="Whiteman N."/>
            <person name="Kopp A."/>
            <person name="Matute D.R."/>
            <person name="Petrov D.A."/>
        </authorList>
    </citation>
    <scope>NUCLEOTIDE SEQUENCE [LARGE SCALE GENOMIC DNA]</scope>
</reference>
<dbReference type="PANTHER" id="PTHR23026">
    <property type="entry name" value="NADPH NITROREDUCTASE"/>
    <property type="match status" value="1"/>
</dbReference>
<feature type="transmembrane region" description="Helical" evidence="6">
    <location>
        <begin position="16"/>
        <end position="33"/>
    </location>
</feature>
<dbReference type="SUPFAM" id="SSF55469">
    <property type="entry name" value="FMN-dependent nitroreductase-like"/>
    <property type="match status" value="1"/>
</dbReference>
<proteinExistence type="inferred from homology"/>
<sequence length="288" mass="33014">MEVEELISNSKVLRNWPSFIIGLGLIWILKNVFYKWSRGPQRYTLENREEEEEDLIDLEDLEDELQPALEEKPHVPFVPGQNLNPNGAERFYELMGGRRSIRSFKSHPKPDLSIIEDCIRAAGTAPSGAHTEPWTYCVIEKPEVKQSIREIVEQEELINYSQRMHKQWVTDLRPLQTNHIKEYLTDAPYLILIFKQIYGFSEDGRRKRHYYNEISTSISAGILLGALQAAGLSSLVTTPLNCGPALRSLLNRPINEKLLILLPVGYPKDGCTVPDLRRKSLSEILVTF</sequence>
<keyword evidence="3" id="KW-0285">Flavoprotein</keyword>
<dbReference type="CTD" id="389434"/>
<reference evidence="8" key="3">
    <citation type="submission" date="2025-05" db="UniProtKB">
        <authorList>
            <consortium name="EnsemblMetazoa"/>
        </authorList>
    </citation>
    <scope>IDENTIFICATION</scope>
</reference>
<dbReference type="GeneID" id="108050447"/>
<evidence type="ECO:0000313" key="10">
    <source>
        <dbReference type="RefSeq" id="XP_016987629.1"/>
    </source>
</evidence>